<dbReference type="InterPro" id="IPR000620">
    <property type="entry name" value="EamA_dom"/>
</dbReference>
<evidence type="ECO:0000256" key="1">
    <source>
        <dbReference type="ARBA" id="ARBA00004141"/>
    </source>
</evidence>
<dbReference type="InterPro" id="IPR037185">
    <property type="entry name" value="EmrE-like"/>
</dbReference>
<dbReference type="EMBL" id="PTPX01000004">
    <property type="protein sequence ID" value="RAL19510.1"/>
    <property type="molecule type" value="Genomic_DNA"/>
</dbReference>
<keyword evidence="9" id="KW-1185">Reference proteome</keyword>
<evidence type="ECO:0000313" key="8">
    <source>
        <dbReference type="EMBL" id="RAL19510.1"/>
    </source>
</evidence>
<dbReference type="Proteomes" id="UP000248689">
    <property type="component" value="Unassembled WGS sequence"/>
</dbReference>
<comment type="subcellular location">
    <subcellularLocation>
        <location evidence="1">Membrane</location>
        <topology evidence="1">Multi-pass membrane protein</topology>
    </subcellularLocation>
</comment>
<keyword evidence="5 6" id="KW-0472">Membrane</keyword>
<organism evidence="8 9">
    <name type="scientific">Glaesserella australis</name>
    <dbReference type="NCBI Taxonomy" id="2094024"/>
    <lineage>
        <taxon>Bacteria</taxon>
        <taxon>Pseudomonadati</taxon>
        <taxon>Pseudomonadota</taxon>
        <taxon>Gammaproteobacteria</taxon>
        <taxon>Pasteurellales</taxon>
        <taxon>Pasteurellaceae</taxon>
        <taxon>Glaesserella</taxon>
    </lineage>
</organism>
<dbReference type="AlphaFoldDB" id="A0A328C382"/>
<accession>A0A328C382</accession>
<proteinExistence type="inferred from homology"/>
<dbReference type="RefSeq" id="WP_111749269.1">
    <property type="nucleotide sequence ID" value="NZ_PTPX01000004.1"/>
</dbReference>
<evidence type="ECO:0000313" key="9">
    <source>
        <dbReference type="Proteomes" id="UP000248689"/>
    </source>
</evidence>
<evidence type="ECO:0000256" key="3">
    <source>
        <dbReference type="ARBA" id="ARBA00022692"/>
    </source>
</evidence>
<dbReference type="SUPFAM" id="SSF103481">
    <property type="entry name" value="Multidrug resistance efflux transporter EmrE"/>
    <property type="match status" value="2"/>
</dbReference>
<sequence>MSKSQPLLGFFFALTAVMMWGMLPIALQQVLKVMNAETIVWFRFISAMAGLFVILLFAKKLPKLTALTRRHYALLLLGVFGLSCNFYLFNLALNHIPPAASQVISPFSSLIMAFIGVYLFKESFGLHQKIGFVIVLIGLVLFFNDRFDDLAQMNEYAWGMICAVSASLIWICYSIAQKMMLDRFNSQQVLLFIYCGCSLVFTPLADLSQTENLSGFVLACLIFCCLNTVVAYGSYAEALNRWEVTKVSVMMPLIPICTILFSQLAFYLSPEHFNEPDFNHITHFGAVVVVCGAMLSAAGHKLFSRPHKRI</sequence>
<feature type="domain" description="EamA" evidence="7">
    <location>
        <begin position="158"/>
        <end position="266"/>
    </location>
</feature>
<comment type="caution">
    <text evidence="8">The sequence shown here is derived from an EMBL/GenBank/DDBJ whole genome shotgun (WGS) entry which is preliminary data.</text>
</comment>
<dbReference type="OrthoDB" id="8479066at2"/>
<feature type="transmembrane region" description="Helical" evidence="6">
    <location>
        <begin position="156"/>
        <end position="176"/>
    </location>
</feature>
<dbReference type="Gene3D" id="1.10.3730.20">
    <property type="match status" value="1"/>
</dbReference>
<evidence type="ECO:0000256" key="6">
    <source>
        <dbReference type="SAM" id="Phobius"/>
    </source>
</evidence>
<dbReference type="GO" id="GO:0016020">
    <property type="term" value="C:membrane"/>
    <property type="evidence" value="ECO:0007669"/>
    <property type="project" value="UniProtKB-SubCell"/>
</dbReference>
<dbReference type="Pfam" id="PF00892">
    <property type="entry name" value="EamA"/>
    <property type="match status" value="2"/>
</dbReference>
<keyword evidence="4 6" id="KW-1133">Transmembrane helix</keyword>
<dbReference type="PANTHER" id="PTHR32322">
    <property type="entry name" value="INNER MEMBRANE TRANSPORTER"/>
    <property type="match status" value="1"/>
</dbReference>
<evidence type="ECO:0000256" key="4">
    <source>
        <dbReference type="ARBA" id="ARBA00022989"/>
    </source>
</evidence>
<comment type="similarity">
    <text evidence="2">Belongs to the EamA transporter family.</text>
</comment>
<reference evidence="9" key="1">
    <citation type="submission" date="2018-02" db="EMBL/GenBank/DDBJ databases">
        <title>Glaesserella australis sp. nov., isolated from the lungs of pigs.</title>
        <authorList>
            <person name="Turni C."/>
            <person name="Christensen H."/>
        </authorList>
    </citation>
    <scope>NUCLEOTIDE SEQUENCE [LARGE SCALE GENOMIC DNA]</scope>
    <source>
        <strain evidence="9">HS4635</strain>
    </source>
</reference>
<feature type="transmembrane region" description="Helical" evidence="6">
    <location>
        <begin position="39"/>
        <end position="58"/>
    </location>
</feature>
<gene>
    <name evidence="8" type="ORF">C5N92_02305</name>
</gene>
<keyword evidence="3 6" id="KW-0812">Transmembrane</keyword>
<feature type="transmembrane region" description="Helical" evidence="6">
    <location>
        <begin position="188"/>
        <end position="207"/>
    </location>
</feature>
<feature type="transmembrane region" description="Helical" evidence="6">
    <location>
        <begin position="7"/>
        <end position="27"/>
    </location>
</feature>
<evidence type="ECO:0000259" key="7">
    <source>
        <dbReference type="Pfam" id="PF00892"/>
    </source>
</evidence>
<feature type="transmembrane region" description="Helical" evidence="6">
    <location>
        <begin position="213"/>
        <end position="235"/>
    </location>
</feature>
<feature type="transmembrane region" description="Helical" evidence="6">
    <location>
        <begin position="99"/>
        <end position="119"/>
    </location>
</feature>
<feature type="transmembrane region" description="Helical" evidence="6">
    <location>
        <begin position="247"/>
        <end position="269"/>
    </location>
</feature>
<protein>
    <submittedName>
        <fullName evidence="8">EamA family transporter</fullName>
    </submittedName>
</protein>
<evidence type="ECO:0000256" key="2">
    <source>
        <dbReference type="ARBA" id="ARBA00007362"/>
    </source>
</evidence>
<feature type="transmembrane region" description="Helical" evidence="6">
    <location>
        <begin position="70"/>
        <end position="93"/>
    </location>
</feature>
<dbReference type="InterPro" id="IPR050638">
    <property type="entry name" value="AA-Vitamin_Transporters"/>
</dbReference>
<feature type="transmembrane region" description="Helical" evidence="6">
    <location>
        <begin position="281"/>
        <end position="303"/>
    </location>
</feature>
<evidence type="ECO:0000256" key="5">
    <source>
        <dbReference type="ARBA" id="ARBA00023136"/>
    </source>
</evidence>
<dbReference type="PANTHER" id="PTHR32322:SF2">
    <property type="entry name" value="EAMA DOMAIN-CONTAINING PROTEIN"/>
    <property type="match status" value="1"/>
</dbReference>
<feature type="domain" description="EamA" evidence="7">
    <location>
        <begin position="8"/>
        <end position="143"/>
    </location>
</feature>
<feature type="transmembrane region" description="Helical" evidence="6">
    <location>
        <begin position="126"/>
        <end position="144"/>
    </location>
</feature>
<name>A0A328C382_9PAST</name>